<keyword evidence="1" id="KW-0472">Membrane</keyword>
<name>A0A0K2UY85_LEPSM</name>
<evidence type="ECO:0000313" key="2">
    <source>
        <dbReference type="EMBL" id="CDW43229.1"/>
    </source>
</evidence>
<reference evidence="2" key="1">
    <citation type="submission" date="2014-05" db="EMBL/GenBank/DDBJ databases">
        <authorList>
            <person name="Chronopoulou M."/>
        </authorList>
    </citation>
    <scope>NUCLEOTIDE SEQUENCE</scope>
    <source>
        <tissue evidence="2">Whole organism</tissue>
    </source>
</reference>
<dbReference type="EMBL" id="HACA01025868">
    <property type="protein sequence ID" value="CDW43229.1"/>
    <property type="molecule type" value="Transcribed_RNA"/>
</dbReference>
<proteinExistence type="predicted"/>
<sequence length="56" mass="6709">MQIVLISDYHGKYNKYKIFLQDLQQQIGILFYIGGYISRSLLILQQKILRKEKSNF</sequence>
<dbReference type="AlphaFoldDB" id="A0A0K2UY85"/>
<accession>A0A0K2UY85</accession>
<keyword evidence="1" id="KW-1133">Transmembrane helix</keyword>
<protein>
    <recommendedName>
        <fullName evidence="3">Calcineurin-like phosphoesterase domain-containing protein</fullName>
    </recommendedName>
</protein>
<evidence type="ECO:0008006" key="3">
    <source>
        <dbReference type="Google" id="ProtNLM"/>
    </source>
</evidence>
<feature type="transmembrane region" description="Helical" evidence="1">
    <location>
        <begin position="23"/>
        <end position="44"/>
    </location>
</feature>
<organism evidence="2">
    <name type="scientific">Lepeophtheirus salmonis</name>
    <name type="common">Salmon louse</name>
    <name type="synonym">Caligus salmonis</name>
    <dbReference type="NCBI Taxonomy" id="72036"/>
    <lineage>
        <taxon>Eukaryota</taxon>
        <taxon>Metazoa</taxon>
        <taxon>Ecdysozoa</taxon>
        <taxon>Arthropoda</taxon>
        <taxon>Crustacea</taxon>
        <taxon>Multicrustacea</taxon>
        <taxon>Hexanauplia</taxon>
        <taxon>Copepoda</taxon>
        <taxon>Siphonostomatoida</taxon>
        <taxon>Caligidae</taxon>
        <taxon>Lepeophtheirus</taxon>
    </lineage>
</organism>
<evidence type="ECO:0000256" key="1">
    <source>
        <dbReference type="SAM" id="Phobius"/>
    </source>
</evidence>
<keyword evidence="1" id="KW-0812">Transmembrane</keyword>